<accession>A0A2H3DIX4</accession>
<dbReference type="Proteomes" id="UP000217790">
    <property type="component" value="Unassembled WGS sequence"/>
</dbReference>
<reference evidence="2" key="1">
    <citation type="journal article" date="2017" name="Nat. Ecol. Evol.">
        <title>Genome expansion and lineage-specific genetic innovations in the forest pathogenic fungi Armillaria.</title>
        <authorList>
            <person name="Sipos G."/>
            <person name="Prasanna A.N."/>
            <person name="Walter M.C."/>
            <person name="O'Connor E."/>
            <person name="Balint B."/>
            <person name="Krizsan K."/>
            <person name="Kiss B."/>
            <person name="Hess J."/>
            <person name="Varga T."/>
            <person name="Slot J."/>
            <person name="Riley R."/>
            <person name="Boka B."/>
            <person name="Rigling D."/>
            <person name="Barry K."/>
            <person name="Lee J."/>
            <person name="Mihaltcheva S."/>
            <person name="LaButti K."/>
            <person name="Lipzen A."/>
            <person name="Waldron R."/>
            <person name="Moloney N.M."/>
            <person name="Sperisen C."/>
            <person name="Kredics L."/>
            <person name="Vagvoelgyi C."/>
            <person name="Patrignani A."/>
            <person name="Fitzpatrick D."/>
            <person name="Nagy I."/>
            <person name="Doyle S."/>
            <person name="Anderson J.B."/>
            <person name="Grigoriev I.V."/>
            <person name="Gueldener U."/>
            <person name="Muensterkoetter M."/>
            <person name="Nagy L.G."/>
        </authorList>
    </citation>
    <scope>NUCLEOTIDE SEQUENCE [LARGE SCALE GENOMIC DNA]</scope>
    <source>
        <strain evidence="2">Ar21-2</strain>
    </source>
</reference>
<dbReference type="EMBL" id="KZ293674">
    <property type="protein sequence ID" value="PBK88193.1"/>
    <property type="molecule type" value="Genomic_DNA"/>
</dbReference>
<name>A0A2H3DIX4_ARMGA</name>
<dbReference type="AlphaFoldDB" id="A0A2H3DIX4"/>
<proteinExistence type="predicted"/>
<protein>
    <submittedName>
        <fullName evidence="1">Uncharacterized protein</fullName>
    </submittedName>
</protein>
<keyword evidence="2" id="KW-1185">Reference proteome</keyword>
<dbReference type="InParanoid" id="A0A2H3DIX4"/>
<sequence>MVHVGFVSAAMGQWSLAKVDLKNQSILKRPKRSEKITSMVTMTGTRWTPIHAVADATMTTLSYMHILELMVAAYGARQAWYIHSYAEGVNLGKRSGASVPKEPWYCRANACPLYFSTVAVLLFEARRLDYGDEKDLMIPLHSQVILSHREISRKLRKDTMHLNTSYGTQMNTS</sequence>
<evidence type="ECO:0000313" key="2">
    <source>
        <dbReference type="Proteomes" id="UP000217790"/>
    </source>
</evidence>
<dbReference type="OrthoDB" id="10386504at2759"/>
<evidence type="ECO:0000313" key="1">
    <source>
        <dbReference type="EMBL" id="PBK88193.1"/>
    </source>
</evidence>
<organism evidence="1 2">
    <name type="scientific">Armillaria gallica</name>
    <name type="common">Bulbous honey fungus</name>
    <name type="synonym">Armillaria bulbosa</name>
    <dbReference type="NCBI Taxonomy" id="47427"/>
    <lineage>
        <taxon>Eukaryota</taxon>
        <taxon>Fungi</taxon>
        <taxon>Dikarya</taxon>
        <taxon>Basidiomycota</taxon>
        <taxon>Agaricomycotina</taxon>
        <taxon>Agaricomycetes</taxon>
        <taxon>Agaricomycetidae</taxon>
        <taxon>Agaricales</taxon>
        <taxon>Marasmiineae</taxon>
        <taxon>Physalacriaceae</taxon>
        <taxon>Armillaria</taxon>
    </lineage>
</organism>
<gene>
    <name evidence="1" type="ORF">ARMGADRAFT_1034162</name>
</gene>